<evidence type="ECO:0000313" key="2">
    <source>
        <dbReference type="Proteomes" id="UP000224460"/>
    </source>
</evidence>
<organism evidence="1 2">
    <name type="scientific">Sporanaerobium hydrogeniformans</name>
    <dbReference type="NCBI Taxonomy" id="3072179"/>
    <lineage>
        <taxon>Bacteria</taxon>
        <taxon>Bacillati</taxon>
        <taxon>Bacillota</taxon>
        <taxon>Clostridia</taxon>
        <taxon>Lachnospirales</taxon>
        <taxon>Lachnospiraceae</taxon>
        <taxon>Sporanaerobium</taxon>
    </lineage>
</organism>
<proteinExistence type="predicted"/>
<keyword evidence="1" id="KW-0689">Ribosomal protein</keyword>
<gene>
    <name evidence="1" type="ORF">CS063_06470</name>
</gene>
<dbReference type="Proteomes" id="UP000224460">
    <property type="component" value="Unassembled WGS sequence"/>
</dbReference>
<sequence>MANIAVYNINGQQVGEVELNDSIFAVDVKEHLVHAAVVAHLANRRQGTQSAKTRAEVRGGGRKPWRQKGTGRARQGSIRSVQWTGGGVAFAPKPRDYSVKLNRKEKQLALKSALTSRVNASKMIVLDSLELAEIKTKAMANVLAALKLNKALIVTEGEASRNVMLSARNIQGIKTSAVNNINVYDILKYDTFVVTKEALSKIEEVYA</sequence>
<keyword evidence="1" id="KW-0687">Ribonucleoprotein</keyword>
<dbReference type="EMBL" id="PEDL01000004">
    <property type="protein sequence ID" value="PHV71332.1"/>
    <property type="molecule type" value="Genomic_DNA"/>
</dbReference>
<reference evidence="1" key="1">
    <citation type="submission" date="2017-10" db="EMBL/GenBank/DDBJ databases">
        <title>Genome sequence of cellulolytic Lachnospiraceae bacterium XHS1971 isolated from hotspring sediment.</title>
        <authorList>
            <person name="Vasudevan G."/>
            <person name="Joshi A.J."/>
            <person name="Hivarkar S."/>
            <person name="Lanjekar V.B."/>
            <person name="Dhakephalkar P.K."/>
            <person name="Dagar S."/>
        </authorList>
    </citation>
    <scope>NUCLEOTIDE SEQUENCE</scope>
    <source>
        <strain evidence="1">XHS1971</strain>
    </source>
</reference>
<accession>A0AC61DFI4</accession>
<evidence type="ECO:0000313" key="1">
    <source>
        <dbReference type="EMBL" id="PHV71332.1"/>
    </source>
</evidence>
<comment type="caution">
    <text evidence="1">The sequence shown here is derived from an EMBL/GenBank/DDBJ whole genome shotgun (WGS) entry which is preliminary data.</text>
</comment>
<keyword evidence="2" id="KW-1185">Reference proteome</keyword>
<protein>
    <submittedName>
        <fullName evidence="1">50S ribosomal protein L4</fullName>
    </submittedName>
</protein>
<name>A0AC61DFI4_9FIRM</name>